<keyword evidence="1" id="KW-0472">Membrane</keyword>
<accession>A0A0V1Q6I8</accession>
<dbReference type="Proteomes" id="UP000054251">
    <property type="component" value="Unassembled WGS sequence"/>
</dbReference>
<evidence type="ECO:0000313" key="3">
    <source>
        <dbReference type="Proteomes" id="UP000054251"/>
    </source>
</evidence>
<reference evidence="2 3" key="1">
    <citation type="submission" date="2015-11" db="EMBL/GenBank/DDBJ databases">
        <title>The genome of Debaryomyces fabryi.</title>
        <authorList>
            <person name="Tafer H."/>
            <person name="Lopandic K."/>
        </authorList>
    </citation>
    <scope>NUCLEOTIDE SEQUENCE [LARGE SCALE GENOMIC DNA]</scope>
    <source>
        <strain evidence="2 3">CBS 789</strain>
    </source>
</reference>
<evidence type="ECO:0000256" key="1">
    <source>
        <dbReference type="SAM" id="Phobius"/>
    </source>
</evidence>
<gene>
    <name evidence="2" type="ORF">AC631_00364</name>
</gene>
<comment type="caution">
    <text evidence="2">The sequence shown here is derived from an EMBL/GenBank/DDBJ whole genome shotgun (WGS) entry which is preliminary data.</text>
</comment>
<keyword evidence="3" id="KW-1185">Reference proteome</keyword>
<feature type="transmembrane region" description="Helical" evidence="1">
    <location>
        <begin position="6"/>
        <end position="25"/>
    </location>
</feature>
<dbReference type="GeneID" id="26837373"/>
<protein>
    <recommendedName>
        <fullName evidence="4">Protein ILM1</fullName>
    </recommendedName>
</protein>
<dbReference type="OrthoDB" id="5299849at2759"/>
<name>A0A0V1Q6I8_9ASCO</name>
<dbReference type="Pfam" id="PF10311">
    <property type="entry name" value="Ilm1"/>
    <property type="match status" value="1"/>
</dbReference>
<feature type="transmembrane region" description="Helical" evidence="1">
    <location>
        <begin position="83"/>
        <end position="103"/>
    </location>
</feature>
<dbReference type="PANTHER" id="PTHR28029:SF1">
    <property type="entry name" value="PROTEIN ILM1"/>
    <property type="match status" value="1"/>
</dbReference>
<feature type="transmembrane region" description="Helical" evidence="1">
    <location>
        <begin position="115"/>
        <end position="133"/>
    </location>
</feature>
<proteinExistence type="predicted"/>
<keyword evidence="1" id="KW-1133">Transmembrane helix</keyword>
<dbReference type="AlphaFoldDB" id="A0A0V1Q6I8"/>
<dbReference type="PANTHER" id="PTHR28029">
    <property type="entry name" value="PROTEIN ILM1"/>
    <property type="match status" value="1"/>
</dbReference>
<dbReference type="RefSeq" id="XP_015470011.1">
    <property type="nucleotide sequence ID" value="XM_015609194.1"/>
</dbReference>
<evidence type="ECO:0008006" key="4">
    <source>
        <dbReference type="Google" id="ProtNLM"/>
    </source>
</evidence>
<dbReference type="InterPro" id="IPR018815">
    <property type="entry name" value="Incr_loss_mito_DNA_1"/>
</dbReference>
<sequence length="164" mass="18802">MQFLSARSLLYVRVLLLAIIAFFCIKDPSVLLESGFAVLLGQAMQLNIILLDTSNPLIGITAVTFATLAISDLIPLLADNIEYFETIVPTRLFLYFGLAAYSYVTKSPIFSNNIIFVYSFFEIWFNFLIYNNLRDERYYRIKKFIEENGDKLNPDEAVRVAEVD</sequence>
<organism evidence="2 3">
    <name type="scientific">Debaryomyces fabryi</name>
    <dbReference type="NCBI Taxonomy" id="58627"/>
    <lineage>
        <taxon>Eukaryota</taxon>
        <taxon>Fungi</taxon>
        <taxon>Dikarya</taxon>
        <taxon>Ascomycota</taxon>
        <taxon>Saccharomycotina</taxon>
        <taxon>Pichiomycetes</taxon>
        <taxon>Debaryomycetaceae</taxon>
        <taxon>Debaryomyces</taxon>
    </lineage>
</organism>
<evidence type="ECO:0000313" key="2">
    <source>
        <dbReference type="EMBL" id="KSA03909.1"/>
    </source>
</evidence>
<dbReference type="EMBL" id="LMYN01000004">
    <property type="protein sequence ID" value="KSA03909.1"/>
    <property type="molecule type" value="Genomic_DNA"/>
</dbReference>
<feature type="transmembrane region" description="Helical" evidence="1">
    <location>
        <begin position="57"/>
        <end position="76"/>
    </location>
</feature>
<keyword evidence="1" id="KW-0812">Transmembrane</keyword>